<dbReference type="InterPro" id="IPR045851">
    <property type="entry name" value="AMP-bd_C_sf"/>
</dbReference>
<feature type="domain" description="AMP-binding enzyme C-terminal" evidence="2">
    <location>
        <begin position="276"/>
        <end position="359"/>
    </location>
</feature>
<dbReference type="PANTHER" id="PTHR43767">
    <property type="entry name" value="LONG-CHAIN-FATTY-ACID--COA LIGASE"/>
    <property type="match status" value="1"/>
</dbReference>
<dbReference type="KEGG" id="serw:FY030_01990"/>
<dbReference type="Gene3D" id="3.40.50.12780">
    <property type="entry name" value="N-terminal domain of ligase-like"/>
    <property type="match status" value="1"/>
</dbReference>
<dbReference type="RefSeq" id="WP_158060056.1">
    <property type="nucleotide sequence ID" value="NZ_CP044427.1"/>
</dbReference>
<dbReference type="AlphaFoldDB" id="A0A5J6V3C5"/>
<gene>
    <name evidence="3" type="ORF">FY030_01990</name>
</gene>
<dbReference type="InterPro" id="IPR000873">
    <property type="entry name" value="AMP-dep_synth/lig_dom"/>
</dbReference>
<name>A0A5J6V3C5_9MICO</name>
<dbReference type="InterPro" id="IPR050237">
    <property type="entry name" value="ATP-dep_AMP-bd_enzyme"/>
</dbReference>
<dbReference type="Pfam" id="PF13193">
    <property type="entry name" value="AMP-binding_C"/>
    <property type="match status" value="1"/>
</dbReference>
<dbReference type="SUPFAM" id="SSF56801">
    <property type="entry name" value="Acetyl-CoA synthetase-like"/>
    <property type="match status" value="1"/>
</dbReference>
<keyword evidence="4" id="KW-1185">Reference proteome</keyword>
<dbReference type="InterPro" id="IPR025110">
    <property type="entry name" value="AMP-bd_C"/>
</dbReference>
<reference evidence="3 4" key="1">
    <citation type="submission" date="2019-09" db="EMBL/GenBank/DDBJ databases">
        <title>Serinicoccus pratensis sp. nov., isolated from meadow soil.</title>
        <authorList>
            <person name="Zhang W."/>
        </authorList>
    </citation>
    <scope>NUCLEOTIDE SEQUENCE [LARGE SCALE GENOMIC DNA]</scope>
    <source>
        <strain evidence="3 4">W204</strain>
    </source>
</reference>
<dbReference type="PANTHER" id="PTHR43767:SF1">
    <property type="entry name" value="NONRIBOSOMAL PEPTIDE SYNTHASE PES1 (EUROFUNG)-RELATED"/>
    <property type="match status" value="1"/>
</dbReference>
<evidence type="ECO:0000313" key="4">
    <source>
        <dbReference type="Proteomes" id="UP000326546"/>
    </source>
</evidence>
<evidence type="ECO:0000259" key="1">
    <source>
        <dbReference type="Pfam" id="PF00501"/>
    </source>
</evidence>
<dbReference type="InterPro" id="IPR042099">
    <property type="entry name" value="ANL_N_sf"/>
</dbReference>
<proteinExistence type="predicted"/>
<protein>
    <submittedName>
        <fullName evidence="3">AMP-binding protein</fullName>
    </submittedName>
</protein>
<organism evidence="3 4">
    <name type="scientific">Ornithinimicrobium pratense</name>
    <dbReference type="NCBI Taxonomy" id="2593973"/>
    <lineage>
        <taxon>Bacteria</taxon>
        <taxon>Bacillati</taxon>
        <taxon>Actinomycetota</taxon>
        <taxon>Actinomycetes</taxon>
        <taxon>Micrococcales</taxon>
        <taxon>Ornithinimicrobiaceae</taxon>
        <taxon>Ornithinimicrobium</taxon>
    </lineage>
</organism>
<dbReference type="Pfam" id="PF00501">
    <property type="entry name" value="AMP-binding"/>
    <property type="match status" value="1"/>
</dbReference>
<evidence type="ECO:0000313" key="3">
    <source>
        <dbReference type="EMBL" id="QFG67661.1"/>
    </source>
</evidence>
<accession>A0A5J6V3C5</accession>
<dbReference type="InterPro" id="IPR020845">
    <property type="entry name" value="AMP-binding_CS"/>
</dbReference>
<dbReference type="GO" id="GO:0016878">
    <property type="term" value="F:acid-thiol ligase activity"/>
    <property type="evidence" value="ECO:0007669"/>
    <property type="project" value="UniProtKB-ARBA"/>
</dbReference>
<dbReference type="EMBL" id="CP044427">
    <property type="protein sequence ID" value="QFG67661.1"/>
    <property type="molecule type" value="Genomic_DNA"/>
</dbReference>
<sequence>MTDLHVPEGATWADLSPRLRRILLEQPGEAVVVATSGSSGVPKRVRLSGAALRASGEATATFLGGDGRWLLALPSHHVAGLQVLARSVLAGTHPVALFPGMPFTAATFAAAVDELTGDGQGPHYVSLVPTQLHRLLMDEAGVRAAASLDAILLGGAAADRGLLARARDAGARVVTTYGMSETCGGCVYDGRPLAGLQVRLEEGRVHLSGPMLADGYVDPQGDLDGQLTTERFVEVDGARWFRTDDRGEMDVDGRLRILGRVDDVIITGGHKVEPREVEVALRALPLVDDAVVVGLPDPEWGQVVAAFIVSGAPSGDLIERPDAWREALRRSLPPHALPDHALPRRVVVRDAIPLLPSGKPDLPRVRGLLSAPDR</sequence>
<dbReference type="PROSITE" id="PS00455">
    <property type="entry name" value="AMP_BINDING"/>
    <property type="match status" value="1"/>
</dbReference>
<feature type="domain" description="AMP-dependent synthetase/ligase" evidence="1">
    <location>
        <begin position="30"/>
        <end position="190"/>
    </location>
</feature>
<dbReference type="Proteomes" id="UP000326546">
    <property type="component" value="Chromosome"/>
</dbReference>
<dbReference type="OrthoDB" id="9803968at2"/>
<evidence type="ECO:0000259" key="2">
    <source>
        <dbReference type="Pfam" id="PF13193"/>
    </source>
</evidence>
<dbReference type="Gene3D" id="3.30.300.30">
    <property type="match status" value="1"/>
</dbReference>